<dbReference type="Pfam" id="PF06707">
    <property type="entry name" value="DUF1194"/>
    <property type="match status" value="1"/>
</dbReference>
<accession>A0A4R0PDW7</accession>
<dbReference type="AlphaFoldDB" id="A0A4R0PDW7"/>
<dbReference type="Proteomes" id="UP000291301">
    <property type="component" value="Unassembled WGS sequence"/>
</dbReference>
<dbReference type="Gene3D" id="3.40.50.410">
    <property type="entry name" value="von Willebrand factor, type A domain"/>
    <property type="match status" value="1"/>
</dbReference>
<reference evidence="2 3" key="1">
    <citation type="journal article" date="2015" name="Antonie Van Leeuwenhoek">
        <title>Oricola cellulosilytica gen. nov., sp. nov., a cellulose-degrading bacterium of the family Phyllobacteriaceae isolated from surface seashore water, and emended descriptions of Mesorhizobium loti and Phyllobacterium myrsinacearum.</title>
        <authorList>
            <person name="Hameed A."/>
            <person name="Shahina M."/>
            <person name="Lai W.A."/>
            <person name="Lin S.Y."/>
            <person name="Young L.S."/>
            <person name="Liu Y.C."/>
            <person name="Hsu Y.H."/>
            <person name="Young C.C."/>
        </authorList>
    </citation>
    <scope>NUCLEOTIDE SEQUENCE [LARGE SCALE GENOMIC DNA]</scope>
    <source>
        <strain evidence="2 3">KCTC 52183</strain>
    </source>
</reference>
<dbReference type="InterPro" id="IPR036465">
    <property type="entry name" value="vWFA_dom_sf"/>
</dbReference>
<comment type="caution">
    <text evidence="2">The sequence shown here is derived from an EMBL/GenBank/DDBJ whole genome shotgun (WGS) entry which is preliminary data.</text>
</comment>
<keyword evidence="1" id="KW-0732">Signal</keyword>
<keyword evidence="3" id="KW-1185">Reference proteome</keyword>
<protein>
    <submittedName>
        <fullName evidence="2">DUF1194 domain-containing protein</fullName>
    </submittedName>
</protein>
<dbReference type="EMBL" id="SJST01000002">
    <property type="protein sequence ID" value="TCD15496.1"/>
    <property type="molecule type" value="Genomic_DNA"/>
</dbReference>
<dbReference type="SUPFAM" id="SSF53300">
    <property type="entry name" value="vWA-like"/>
    <property type="match status" value="1"/>
</dbReference>
<proteinExistence type="predicted"/>
<feature type="chain" id="PRO_5020652140" evidence="1">
    <location>
        <begin position="19"/>
        <end position="264"/>
    </location>
</feature>
<name>A0A4R0PDW7_9HYPH</name>
<sequence length="264" mass="29044">MWRAAFVFLLSAVGSASAQERVDAELVIAVDVSDSMGLAELRHQRRGYVAAFRSPEVVSAIREGRLGRVAVTYVEWARDDRKRVIVPWTIVEDEETAGAVATQLEIARVRNMRRTSISGAIRFGIEALASNRIEADRQVIDISGDGPNNQGEPVSSARDLAVARGITINGLPLLVQPWYPGLRLGAPGLDLYYEQCVIGGPNSFMVPVRSWEEFPAAVRHKLVIELAGRPPEDVVVRADLKIGPDVDCLIGERARRDFESRYPG</sequence>
<gene>
    <name evidence="2" type="ORF">E0D97_05785</name>
</gene>
<dbReference type="InterPro" id="IPR010607">
    <property type="entry name" value="DUF1194"/>
</dbReference>
<organism evidence="2 3">
    <name type="scientific">Oricola cellulosilytica</name>
    <dbReference type="NCBI Taxonomy" id="1429082"/>
    <lineage>
        <taxon>Bacteria</taxon>
        <taxon>Pseudomonadati</taxon>
        <taxon>Pseudomonadota</taxon>
        <taxon>Alphaproteobacteria</taxon>
        <taxon>Hyphomicrobiales</taxon>
        <taxon>Ahrensiaceae</taxon>
        <taxon>Oricola</taxon>
    </lineage>
</organism>
<feature type="signal peptide" evidence="1">
    <location>
        <begin position="1"/>
        <end position="18"/>
    </location>
</feature>
<dbReference type="CDD" id="cd00198">
    <property type="entry name" value="vWFA"/>
    <property type="match status" value="1"/>
</dbReference>
<evidence type="ECO:0000313" key="3">
    <source>
        <dbReference type="Proteomes" id="UP000291301"/>
    </source>
</evidence>
<evidence type="ECO:0000313" key="2">
    <source>
        <dbReference type="EMBL" id="TCD15496.1"/>
    </source>
</evidence>
<evidence type="ECO:0000256" key="1">
    <source>
        <dbReference type="SAM" id="SignalP"/>
    </source>
</evidence>
<dbReference type="OrthoDB" id="9792179at2"/>